<keyword evidence="1" id="KW-1133">Transmembrane helix</keyword>
<evidence type="ECO:0000256" key="1">
    <source>
        <dbReference type="SAM" id="Phobius"/>
    </source>
</evidence>
<keyword evidence="1" id="KW-0812">Transmembrane</keyword>
<accession>A0A317CEU1</accession>
<protein>
    <submittedName>
        <fullName evidence="2">Uncharacterized protein</fullName>
    </submittedName>
</protein>
<dbReference type="OrthoDB" id="5624360at2"/>
<comment type="caution">
    <text evidence="2">The sequence shown here is derived from an EMBL/GenBank/DDBJ whole genome shotgun (WGS) entry which is preliminary data.</text>
</comment>
<evidence type="ECO:0000313" key="3">
    <source>
        <dbReference type="Proteomes" id="UP000245539"/>
    </source>
</evidence>
<dbReference type="RefSeq" id="WP_109837992.1">
    <property type="nucleotide sequence ID" value="NZ_QGKM01000036.1"/>
</dbReference>
<dbReference type="AlphaFoldDB" id="A0A317CEU1"/>
<dbReference type="EMBL" id="QGKM01000036">
    <property type="protein sequence ID" value="PWQ96601.1"/>
    <property type="molecule type" value="Genomic_DNA"/>
</dbReference>
<keyword evidence="1" id="KW-0472">Membrane</keyword>
<evidence type="ECO:0000313" key="2">
    <source>
        <dbReference type="EMBL" id="PWQ96601.1"/>
    </source>
</evidence>
<reference evidence="2 3" key="1">
    <citation type="submission" date="2018-05" db="EMBL/GenBank/DDBJ databases">
        <title>Leucothrix arctica sp. nov., isolated from Arctic seawater.</title>
        <authorList>
            <person name="Choi A."/>
            <person name="Baek K."/>
        </authorList>
    </citation>
    <scope>NUCLEOTIDE SEQUENCE [LARGE SCALE GENOMIC DNA]</scope>
    <source>
        <strain evidence="2 3">JCM 18388</strain>
    </source>
</reference>
<proteinExistence type="predicted"/>
<sequence>MLRLTLILMVIIGLLILLGAGYLAYRKVRKSIGDAWDKGTEIANEQQQRWKQREQLKSQPDYIQKAFKRSEQVESDTQLLPEDWQSSLAPLNTAMQKIFTITIGDEKRADKVRSFYNTSLPAYASFVAKLRSDHAHLDEQEKTKAVENIDVFEADFERYLGQIQQARRFDFDVLMDVIKVRLKNR</sequence>
<feature type="transmembrane region" description="Helical" evidence="1">
    <location>
        <begin position="6"/>
        <end position="25"/>
    </location>
</feature>
<name>A0A317CEU1_9GAMM</name>
<dbReference type="Proteomes" id="UP000245539">
    <property type="component" value="Unassembled WGS sequence"/>
</dbReference>
<gene>
    <name evidence="2" type="ORF">DKW60_12520</name>
</gene>
<keyword evidence="3" id="KW-1185">Reference proteome</keyword>
<organism evidence="2 3">
    <name type="scientific">Leucothrix pacifica</name>
    <dbReference type="NCBI Taxonomy" id="1247513"/>
    <lineage>
        <taxon>Bacteria</taxon>
        <taxon>Pseudomonadati</taxon>
        <taxon>Pseudomonadota</taxon>
        <taxon>Gammaproteobacteria</taxon>
        <taxon>Thiotrichales</taxon>
        <taxon>Thiotrichaceae</taxon>
        <taxon>Leucothrix</taxon>
    </lineage>
</organism>